<dbReference type="Proteomes" id="UP000249375">
    <property type="component" value="Chromosome"/>
</dbReference>
<name>A0A5P8E5F2_9BACT</name>
<sequence>MIKNILWIDDNPSNSLINRAYNKKKMNVVAKEYVDAGIEELLNPSVSYDAIILDANCVKHKPGSEEEKKANTTVNALSYALMRITEKHINLPWFVYSAGDFEGESSIAVIVNGYERSYDDKPYYSKPAEMEIMLDKIEEVIANSDLYKMKSKYPQICDFYSQNDIIELMVDYENISKFSGDVNIPHKVRNMLEMASGHLYKAGIIFFDVKGSDINKCSQFIGKNGGLVPSYIQRAFHSLVDYANPGSHYETIIRAAIQNGTAPFLNTQAFNELLTVLHWCASLDMSEDAVAKRFLDSRECAKNNKFKVYYFEGEVEKDDIGTIHCGPYVLDTKNIPTAESLIGKRIGVASKDENQDERTKRMYKFIVKKYVIV</sequence>
<dbReference type="EMBL" id="CP033459">
    <property type="protein sequence ID" value="QFQ12191.1"/>
    <property type="molecule type" value="Genomic_DNA"/>
</dbReference>
<dbReference type="RefSeq" id="WP_111899263.1">
    <property type="nucleotide sequence ID" value="NZ_CP033459.1"/>
</dbReference>
<gene>
    <name evidence="1" type="ORF">C7Y71_003670</name>
</gene>
<accession>A0A5P8E5F2</accession>
<evidence type="ECO:0000313" key="2">
    <source>
        <dbReference type="Proteomes" id="UP000249375"/>
    </source>
</evidence>
<dbReference type="KEGG" id="alq:C7Y71_003670"/>
<protein>
    <submittedName>
        <fullName evidence="1">Uncharacterized protein</fullName>
    </submittedName>
</protein>
<proteinExistence type="predicted"/>
<dbReference type="AlphaFoldDB" id="A0A5P8E5F2"/>
<keyword evidence="2" id="KW-1185">Reference proteome</keyword>
<reference evidence="1 2" key="1">
    <citation type="submission" date="2018-11" db="EMBL/GenBank/DDBJ databases">
        <authorList>
            <person name="Na S.W."/>
            <person name="Baik M."/>
        </authorList>
    </citation>
    <scope>NUCLEOTIDE SEQUENCE [LARGE SCALE GENOMIC DNA]</scope>
    <source>
        <strain evidence="1 2">E39</strain>
    </source>
</reference>
<evidence type="ECO:0000313" key="1">
    <source>
        <dbReference type="EMBL" id="QFQ12191.1"/>
    </source>
</evidence>
<dbReference type="OrthoDB" id="1069242at2"/>
<organism evidence="1 2">
    <name type="scientific">Pseudoprevotella muciniphila</name>
    <dbReference type="NCBI Taxonomy" id="2133944"/>
    <lineage>
        <taxon>Bacteria</taxon>
        <taxon>Pseudomonadati</taxon>
        <taxon>Bacteroidota</taxon>
        <taxon>Bacteroidia</taxon>
        <taxon>Bacteroidales</taxon>
        <taxon>Prevotellaceae</taxon>
        <taxon>Pseudoprevotella</taxon>
    </lineage>
</organism>